<reference evidence="2" key="1">
    <citation type="submission" date="2016-05" db="EMBL/GenBank/DDBJ databases">
        <authorList>
            <person name="Lavstsen T."/>
            <person name="Jespersen J.S."/>
        </authorList>
    </citation>
    <scope>NUCLEOTIDE SEQUENCE [LARGE SCALE GENOMIC DNA]</scope>
</reference>
<dbReference type="EMBL" id="LT594631">
    <property type="protein sequence ID" value="SCN44595.1"/>
    <property type="molecule type" value="Genomic_DNA"/>
</dbReference>
<feature type="compositionally biased region" description="Basic and acidic residues" evidence="1">
    <location>
        <begin position="66"/>
        <end position="96"/>
    </location>
</feature>
<protein>
    <submittedName>
        <fullName evidence="2">Uncharacterized protein</fullName>
    </submittedName>
</protein>
<dbReference type="Proteomes" id="UP000078597">
    <property type="component" value="Unassembled WGS sequence"/>
</dbReference>
<evidence type="ECO:0000313" key="2">
    <source>
        <dbReference type="EMBL" id="SBT00022.1"/>
    </source>
</evidence>
<evidence type="ECO:0000313" key="5">
    <source>
        <dbReference type="Proteomes" id="UP000219813"/>
    </source>
</evidence>
<accession>A0A1A8X458</accession>
<dbReference type="OMA" id="RYIPTQE"/>
<name>A0A1A8X458_PLAMA</name>
<organism evidence="2 4">
    <name type="scientific">Plasmodium malariae</name>
    <dbReference type="NCBI Taxonomy" id="5858"/>
    <lineage>
        <taxon>Eukaryota</taxon>
        <taxon>Sar</taxon>
        <taxon>Alveolata</taxon>
        <taxon>Apicomplexa</taxon>
        <taxon>Aconoidasida</taxon>
        <taxon>Haemosporida</taxon>
        <taxon>Plasmodiidae</taxon>
        <taxon>Plasmodium</taxon>
        <taxon>Plasmodium (Plasmodium)</taxon>
    </lineage>
</organism>
<reference evidence="4" key="2">
    <citation type="submission" date="2016-05" db="EMBL/GenBank/DDBJ databases">
        <authorList>
            <person name="Naeem Raeece"/>
        </authorList>
    </citation>
    <scope>NUCLEOTIDE SEQUENCE [LARGE SCALE GENOMIC DNA]</scope>
</reference>
<feature type="compositionally biased region" description="Basic and acidic residues" evidence="1">
    <location>
        <begin position="14"/>
        <end position="41"/>
    </location>
</feature>
<dbReference type="KEGG" id="pmal:PMUG01_10014600"/>
<dbReference type="AlphaFoldDB" id="A0A1A8X458"/>
<evidence type="ECO:0000313" key="3">
    <source>
        <dbReference type="EMBL" id="SCN44595.1"/>
    </source>
</evidence>
<dbReference type="Proteomes" id="UP000219813">
    <property type="component" value="Chromosome 10"/>
</dbReference>
<feature type="region of interest" description="Disordered" evidence="1">
    <location>
        <begin position="1"/>
        <end position="96"/>
    </location>
</feature>
<gene>
    <name evidence="3" type="primary">PmUG01_10014600</name>
    <name evidence="2" type="ORF">PMALA_073730</name>
    <name evidence="3" type="ORF">PMUG01_10014600</name>
</gene>
<sequence length="96" mass="11192">MKKNKPRSKKKLPKGRERYIPTQEEVERRNAEISRKPFKEESEVESEAESEGGSVYVTDSQAQSSENEKDTAKKNKENSKKEEIINDEKDNINEYN</sequence>
<dbReference type="VEuPathDB" id="PlasmoDB:PmUG01_10014600"/>
<dbReference type="GeneID" id="39869146"/>
<dbReference type="EMBL" id="FLQW01006145">
    <property type="protein sequence ID" value="SBT00022.1"/>
    <property type="molecule type" value="Genomic_DNA"/>
</dbReference>
<dbReference type="RefSeq" id="XP_028861925.1">
    <property type="nucleotide sequence ID" value="XM_029005325.1"/>
</dbReference>
<evidence type="ECO:0000313" key="4">
    <source>
        <dbReference type="Proteomes" id="UP000078597"/>
    </source>
</evidence>
<reference evidence="3 5" key="3">
    <citation type="submission" date="2016-06" db="EMBL/GenBank/DDBJ databases">
        <authorList>
            <consortium name="Pathogen Informatics"/>
        </authorList>
    </citation>
    <scope>NUCLEOTIDE SEQUENCE [LARGE SCALE GENOMIC DNA]</scope>
</reference>
<proteinExistence type="predicted"/>
<feature type="compositionally biased region" description="Basic residues" evidence="1">
    <location>
        <begin position="1"/>
        <end position="13"/>
    </location>
</feature>
<keyword evidence="5" id="KW-1185">Reference proteome</keyword>
<evidence type="ECO:0000256" key="1">
    <source>
        <dbReference type="SAM" id="MobiDB-lite"/>
    </source>
</evidence>